<protein>
    <submittedName>
        <fullName evidence="2">Ketose-bisphosphate aldolase class-II family protein</fullName>
    </submittedName>
</protein>
<feature type="compositionally biased region" description="Basic residues" evidence="1">
    <location>
        <begin position="146"/>
        <end position="164"/>
    </location>
</feature>
<evidence type="ECO:0000313" key="3">
    <source>
        <dbReference type="Proteomes" id="UP001163105"/>
    </source>
</evidence>
<keyword evidence="3" id="KW-1185">Reference proteome</keyword>
<dbReference type="Proteomes" id="UP001163105">
    <property type="component" value="Unassembled WGS sequence"/>
</dbReference>
<sequence>MSSVGLPCEFRNLSGCLREYSFDQVEQWIRHIKDDHLGHRFPGESRCWFCDEQFVARSNRREDKSLAFHMRMYHIAGHLEIGLTAADIRPDFPLLDHLKEYSIIDEETFAWAKNQSEQMPRPRGMTLVSPSGMPPRGEIYPEDRRSRYHRPNGVVRRRRDRDAN</sequence>
<accession>A0AB34FNM0</accession>
<name>A0AB34FNM0_9HYPO</name>
<gene>
    <name evidence="2" type="ORF">O9K51_06578</name>
</gene>
<evidence type="ECO:0000256" key="1">
    <source>
        <dbReference type="SAM" id="MobiDB-lite"/>
    </source>
</evidence>
<organism evidence="2 3">
    <name type="scientific">Purpureocillium lavendulum</name>
    <dbReference type="NCBI Taxonomy" id="1247861"/>
    <lineage>
        <taxon>Eukaryota</taxon>
        <taxon>Fungi</taxon>
        <taxon>Dikarya</taxon>
        <taxon>Ascomycota</taxon>
        <taxon>Pezizomycotina</taxon>
        <taxon>Sordariomycetes</taxon>
        <taxon>Hypocreomycetidae</taxon>
        <taxon>Hypocreales</taxon>
        <taxon>Ophiocordycipitaceae</taxon>
        <taxon>Purpureocillium</taxon>
    </lineage>
</organism>
<reference evidence="2" key="1">
    <citation type="submission" date="2023-01" db="EMBL/GenBank/DDBJ databases">
        <title>The growth and conidiation of Purpureocillium lavendulum are regulated by nitrogen source and histone H3K14 acetylation.</title>
        <authorList>
            <person name="Tang P."/>
            <person name="Han J."/>
            <person name="Zhang C."/>
            <person name="Tang P."/>
            <person name="Qi F."/>
            <person name="Zhang K."/>
            <person name="Liang L."/>
        </authorList>
    </citation>
    <scope>NUCLEOTIDE SEQUENCE</scope>
    <source>
        <strain evidence="2">YMF1.00683</strain>
    </source>
</reference>
<dbReference type="AlphaFoldDB" id="A0AB34FNM0"/>
<proteinExistence type="predicted"/>
<dbReference type="EMBL" id="JAQHRD010000005">
    <property type="protein sequence ID" value="KAJ6440787.1"/>
    <property type="molecule type" value="Genomic_DNA"/>
</dbReference>
<comment type="caution">
    <text evidence="2">The sequence shown here is derived from an EMBL/GenBank/DDBJ whole genome shotgun (WGS) entry which is preliminary data.</text>
</comment>
<evidence type="ECO:0000313" key="2">
    <source>
        <dbReference type="EMBL" id="KAJ6440787.1"/>
    </source>
</evidence>
<feature type="region of interest" description="Disordered" evidence="1">
    <location>
        <begin position="114"/>
        <end position="164"/>
    </location>
</feature>